<keyword evidence="2" id="KW-1185">Reference proteome</keyword>
<dbReference type="Proteomes" id="UP000199283">
    <property type="component" value="Unassembled WGS sequence"/>
</dbReference>
<gene>
    <name evidence="1" type="ORF">SAMN04488526_0783</name>
</gene>
<organism evidence="1 2">
    <name type="scientific">Jannaschia helgolandensis</name>
    <dbReference type="NCBI Taxonomy" id="188906"/>
    <lineage>
        <taxon>Bacteria</taxon>
        <taxon>Pseudomonadati</taxon>
        <taxon>Pseudomonadota</taxon>
        <taxon>Alphaproteobacteria</taxon>
        <taxon>Rhodobacterales</taxon>
        <taxon>Roseobacteraceae</taxon>
        <taxon>Jannaschia</taxon>
    </lineage>
</organism>
<dbReference type="EMBL" id="FNZQ01000001">
    <property type="protein sequence ID" value="SEK52337.1"/>
    <property type="molecule type" value="Genomic_DNA"/>
</dbReference>
<reference evidence="1 2" key="1">
    <citation type="submission" date="2016-10" db="EMBL/GenBank/DDBJ databases">
        <authorList>
            <person name="de Groot N.N."/>
        </authorList>
    </citation>
    <scope>NUCLEOTIDE SEQUENCE [LARGE SCALE GENOMIC DNA]</scope>
    <source>
        <strain evidence="1 2">DSM 14858</strain>
    </source>
</reference>
<proteinExistence type="predicted"/>
<evidence type="ECO:0000313" key="2">
    <source>
        <dbReference type="Proteomes" id="UP000199283"/>
    </source>
</evidence>
<dbReference type="OrthoDB" id="7871347at2"/>
<sequence>MQIVTQSKTASFFKAPNRIASNCRIASRLGGLRPGPALLVATGPGLFDPLGQRLSALPSLPWMRGSMTLVSLWDACDTLPDRDFDDVLTLLQVDIHPDTVSAAYWTILRKATVLGMIEGRGVPVFPNA</sequence>
<dbReference type="RefSeq" id="WP_092759916.1">
    <property type="nucleotide sequence ID" value="NZ_FNZQ01000001.1"/>
</dbReference>
<dbReference type="AlphaFoldDB" id="A0A1H7HRM2"/>
<name>A0A1H7HRM2_9RHOB</name>
<evidence type="ECO:0000313" key="1">
    <source>
        <dbReference type="EMBL" id="SEK52337.1"/>
    </source>
</evidence>
<accession>A0A1H7HRM2</accession>
<protein>
    <submittedName>
        <fullName evidence="1">Uncharacterized protein</fullName>
    </submittedName>
</protein>